<dbReference type="GO" id="GO:0006406">
    <property type="term" value="P:mRNA export from nucleus"/>
    <property type="evidence" value="ECO:0000318"/>
    <property type="project" value="GO_Central"/>
</dbReference>
<evidence type="ECO:0000256" key="5">
    <source>
        <dbReference type="SAM" id="Coils"/>
    </source>
</evidence>
<sequence>MKRLITKLTFQPEIIIMQRKTLKGRKISGRGETVAANYAFGPLEDDVIIKHRLLTRTTTTRGEPPLKKLQKKFASYVSEIEKDEDNYNDCVKLSKAFLQELSTFEIPLLKSKAVIDSNVREKENFNELKDDINRQILQAQADIEDLKKQLEESKIERQHKEECEAIRKLIATQPPRSLMQKVITDLEKEIAALEAENTASSRLLELRKKQFVDELQNTIEEDEKNLIEEMRVATEEQKNGMEDAGGVSEAMAVD</sequence>
<evidence type="ECO:0000256" key="4">
    <source>
        <dbReference type="ARBA" id="ARBA00023242"/>
    </source>
</evidence>
<dbReference type="FunCoup" id="A0A2K1Y2X1">
    <property type="interactions" value="4149"/>
</dbReference>
<evidence type="ECO:0000313" key="7">
    <source>
        <dbReference type="Proteomes" id="UP000006729"/>
    </source>
</evidence>
<accession>A0A2K1Y2X1</accession>
<feature type="coiled-coil region" evidence="5">
    <location>
        <begin position="122"/>
        <end position="236"/>
    </location>
</feature>
<gene>
    <name evidence="6" type="ORF">POPTR_013G082900</name>
</gene>
<evidence type="ECO:0000256" key="3">
    <source>
        <dbReference type="ARBA" id="ARBA00023054"/>
    </source>
</evidence>
<dbReference type="GO" id="GO:0000445">
    <property type="term" value="C:THO complex part of transcription export complex"/>
    <property type="evidence" value="ECO:0000318"/>
    <property type="project" value="GO_Central"/>
</dbReference>
<dbReference type="Proteomes" id="UP000006729">
    <property type="component" value="Chromosome 13"/>
</dbReference>
<dbReference type="GO" id="GO:0006397">
    <property type="term" value="P:mRNA processing"/>
    <property type="evidence" value="ECO:0007669"/>
    <property type="project" value="InterPro"/>
</dbReference>
<evidence type="ECO:0000256" key="2">
    <source>
        <dbReference type="ARBA" id="ARBA00006482"/>
    </source>
</evidence>
<dbReference type="PANTHER" id="PTHR23405:SF5">
    <property type="entry name" value="THO COMPLEX SUBUNIT 7 HOMOLOG"/>
    <property type="match status" value="1"/>
</dbReference>
<protein>
    <submittedName>
        <fullName evidence="6">Uncharacterized protein</fullName>
    </submittedName>
</protein>
<evidence type="ECO:0000256" key="1">
    <source>
        <dbReference type="ARBA" id="ARBA00004123"/>
    </source>
</evidence>
<dbReference type="PANTHER" id="PTHR23405">
    <property type="entry name" value="MAINTENANCE OF KILLER 16 MAK16 PROTEIN-RELATED"/>
    <property type="match status" value="1"/>
</dbReference>
<keyword evidence="3 5" id="KW-0175">Coiled coil</keyword>
<dbReference type="InParanoid" id="A0A2K1Y2X1"/>
<dbReference type="STRING" id="3694.A0A2K1Y2X1"/>
<organism evidence="6 7">
    <name type="scientific">Populus trichocarpa</name>
    <name type="common">Western balsam poplar</name>
    <name type="synonym">Populus balsamifera subsp. trichocarpa</name>
    <dbReference type="NCBI Taxonomy" id="3694"/>
    <lineage>
        <taxon>Eukaryota</taxon>
        <taxon>Viridiplantae</taxon>
        <taxon>Streptophyta</taxon>
        <taxon>Embryophyta</taxon>
        <taxon>Tracheophyta</taxon>
        <taxon>Spermatophyta</taxon>
        <taxon>Magnoliopsida</taxon>
        <taxon>eudicotyledons</taxon>
        <taxon>Gunneridae</taxon>
        <taxon>Pentapetalae</taxon>
        <taxon>rosids</taxon>
        <taxon>fabids</taxon>
        <taxon>Malpighiales</taxon>
        <taxon>Salicaceae</taxon>
        <taxon>Saliceae</taxon>
        <taxon>Populus</taxon>
    </lineage>
</organism>
<reference evidence="6 7" key="1">
    <citation type="journal article" date="2006" name="Science">
        <title>The genome of black cottonwood, Populus trichocarpa (Torr. &amp; Gray).</title>
        <authorList>
            <person name="Tuskan G.A."/>
            <person name="Difazio S."/>
            <person name="Jansson S."/>
            <person name="Bohlmann J."/>
            <person name="Grigoriev I."/>
            <person name="Hellsten U."/>
            <person name="Putnam N."/>
            <person name="Ralph S."/>
            <person name="Rombauts S."/>
            <person name="Salamov A."/>
            <person name="Schein J."/>
            <person name="Sterck L."/>
            <person name="Aerts A."/>
            <person name="Bhalerao R.R."/>
            <person name="Bhalerao R.P."/>
            <person name="Blaudez D."/>
            <person name="Boerjan W."/>
            <person name="Brun A."/>
            <person name="Brunner A."/>
            <person name="Busov V."/>
            <person name="Campbell M."/>
            <person name="Carlson J."/>
            <person name="Chalot M."/>
            <person name="Chapman J."/>
            <person name="Chen G.L."/>
            <person name="Cooper D."/>
            <person name="Coutinho P.M."/>
            <person name="Couturier J."/>
            <person name="Covert S."/>
            <person name="Cronk Q."/>
            <person name="Cunningham R."/>
            <person name="Davis J."/>
            <person name="Degroeve S."/>
            <person name="Dejardin A."/>
            <person name="Depamphilis C."/>
            <person name="Detter J."/>
            <person name="Dirks B."/>
            <person name="Dubchak I."/>
            <person name="Duplessis S."/>
            <person name="Ehlting J."/>
            <person name="Ellis B."/>
            <person name="Gendler K."/>
            <person name="Goodstein D."/>
            <person name="Gribskov M."/>
            <person name="Grimwood J."/>
            <person name="Groover A."/>
            <person name="Gunter L."/>
            <person name="Hamberger B."/>
            <person name="Heinze B."/>
            <person name="Helariutta Y."/>
            <person name="Henrissat B."/>
            <person name="Holligan D."/>
            <person name="Holt R."/>
            <person name="Huang W."/>
            <person name="Islam-Faridi N."/>
            <person name="Jones S."/>
            <person name="Jones-Rhoades M."/>
            <person name="Jorgensen R."/>
            <person name="Joshi C."/>
            <person name="Kangasjarvi J."/>
            <person name="Karlsson J."/>
            <person name="Kelleher C."/>
            <person name="Kirkpatrick R."/>
            <person name="Kirst M."/>
            <person name="Kohler A."/>
            <person name="Kalluri U."/>
            <person name="Larimer F."/>
            <person name="Leebens-Mack J."/>
            <person name="Leple J.C."/>
            <person name="Locascio P."/>
            <person name="Lou Y."/>
            <person name="Lucas S."/>
            <person name="Martin F."/>
            <person name="Montanini B."/>
            <person name="Napoli C."/>
            <person name="Nelson D.R."/>
            <person name="Nelson C."/>
            <person name="Nieminen K."/>
            <person name="Nilsson O."/>
            <person name="Pereda V."/>
            <person name="Peter G."/>
            <person name="Philippe R."/>
            <person name="Pilate G."/>
            <person name="Poliakov A."/>
            <person name="Razumovskaya J."/>
            <person name="Richardson P."/>
            <person name="Rinaldi C."/>
            <person name="Ritland K."/>
            <person name="Rouze P."/>
            <person name="Ryaboy D."/>
            <person name="Schmutz J."/>
            <person name="Schrader J."/>
            <person name="Segerman B."/>
            <person name="Shin H."/>
            <person name="Siddiqui A."/>
            <person name="Sterky F."/>
            <person name="Terry A."/>
            <person name="Tsai C.J."/>
            <person name="Uberbacher E."/>
            <person name="Unneberg P."/>
            <person name="Vahala J."/>
            <person name="Wall K."/>
            <person name="Wessler S."/>
            <person name="Yang G."/>
            <person name="Yin T."/>
            <person name="Douglas C."/>
            <person name="Marra M."/>
            <person name="Sandberg G."/>
            <person name="Van de Peer Y."/>
            <person name="Rokhsar D."/>
        </authorList>
    </citation>
    <scope>NUCLEOTIDE SEQUENCE [LARGE SCALE GENOMIC DNA]</scope>
    <source>
        <strain evidence="7">cv. Nisqually</strain>
    </source>
</reference>
<proteinExistence type="inferred from homology"/>
<comment type="similarity">
    <text evidence="2">Belongs to the THOC7 family.</text>
</comment>
<name>A0A2K1Y2X1_POPTR</name>
<dbReference type="EMBL" id="CM009302">
    <property type="protein sequence ID" value="PNT07387.1"/>
    <property type="molecule type" value="Genomic_DNA"/>
</dbReference>
<keyword evidence="4" id="KW-0539">Nucleus</keyword>
<comment type="subcellular location">
    <subcellularLocation>
        <location evidence="1">Nucleus</location>
    </subcellularLocation>
</comment>
<dbReference type="InterPro" id="IPR008501">
    <property type="entry name" value="THOC7/Mft1"/>
</dbReference>
<dbReference type="Pfam" id="PF05615">
    <property type="entry name" value="THOC7"/>
    <property type="match status" value="1"/>
</dbReference>
<keyword evidence="7" id="KW-1185">Reference proteome</keyword>
<evidence type="ECO:0000313" key="6">
    <source>
        <dbReference type="EMBL" id="PNT07387.1"/>
    </source>
</evidence>
<dbReference type="AlphaFoldDB" id="A0A2K1Y2X1"/>